<dbReference type="GO" id="GO:0000156">
    <property type="term" value="F:phosphorelay response regulator activity"/>
    <property type="evidence" value="ECO:0007669"/>
    <property type="project" value="TreeGrafter"/>
</dbReference>
<keyword evidence="4" id="KW-0238">DNA-binding</keyword>
<accession>A0A7S8ECZ0</accession>
<dbReference type="SMART" id="SM00448">
    <property type="entry name" value="REC"/>
    <property type="match status" value="1"/>
</dbReference>
<reference evidence="8 9" key="1">
    <citation type="submission" date="2020-02" db="EMBL/GenBank/DDBJ databases">
        <authorList>
            <person name="Zheng R.K."/>
            <person name="Sun C.M."/>
        </authorList>
    </citation>
    <scope>NUCLEOTIDE SEQUENCE [LARGE SCALE GENOMIC DNA]</scope>
    <source>
        <strain evidence="9">rifampicinis</strain>
    </source>
</reference>
<dbReference type="Gene3D" id="3.40.50.2300">
    <property type="match status" value="1"/>
</dbReference>
<organism evidence="8 9">
    <name type="scientific">Phototrophicus methaneseepsis</name>
    <dbReference type="NCBI Taxonomy" id="2710758"/>
    <lineage>
        <taxon>Bacteria</taxon>
        <taxon>Bacillati</taxon>
        <taxon>Chloroflexota</taxon>
        <taxon>Candidatus Thermofontia</taxon>
        <taxon>Phototrophicales</taxon>
        <taxon>Phototrophicaceae</taxon>
        <taxon>Phototrophicus</taxon>
    </lineage>
</organism>
<dbReference type="GO" id="GO:0000976">
    <property type="term" value="F:transcription cis-regulatory region binding"/>
    <property type="evidence" value="ECO:0007669"/>
    <property type="project" value="TreeGrafter"/>
</dbReference>
<comment type="caution">
    <text evidence="6">Lacks conserved residue(s) required for the propagation of feature annotation.</text>
</comment>
<dbReference type="SUPFAM" id="SSF103196">
    <property type="entry name" value="Roadblock/LC7 domain"/>
    <property type="match status" value="1"/>
</dbReference>
<keyword evidence="3" id="KW-0805">Transcription regulation</keyword>
<dbReference type="InterPro" id="IPR011006">
    <property type="entry name" value="CheY-like_superfamily"/>
</dbReference>
<dbReference type="GO" id="GO:0032993">
    <property type="term" value="C:protein-DNA complex"/>
    <property type="evidence" value="ECO:0007669"/>
    <property type="project" value="TreeGrafter"/>
</dbReference>
<dbReference type="EMBL" id="CP062983">
    <property type="protein sequence ID" value="QPC84666.1"/>
    <property type="molecule type" value="Genomic_DNA"/>
</dbReference>
<dbReference type="CDD" id="cd00156">
    <property type="entry name" value="REC"/>
    <property type="match status" value="1"/>
</dbReference>
<dbReference type="PANTHER" id="PTHR48111:SF1">
    <property type="entry name" value="TWO-COMPONENT RESPONSE REGULATOR ORR33"/>
    <property type="match status" value="1"/>
</dbReference>
<dbReference type="InterPro" id="IPR001789">
    <property type="entry name" value="Sig_transdc_resp-reg_receiver"/>
</dbReference>
<evidence type="ECO:0000256" key="5">
    <source>
        <dbReference type="ARBA" id="ARBA00023163"/>
    </source>
</evidence>
<dbReference type="Proteomes" id="UP000594468">
    <property type="component" value="Chromosome"/>
</dbReference>
<dbReference type="Gene3D" id="3.30.450.30">
    <property type="entry name" value="Dynein light chain 2a, cytoplasmic"/>
    <property type="match status" value="1"/>
</dbReference>
<protein>
    <submittedName>
        <fullName evidence="8">Response regulator</fullName>
    </submittedName>
</protein>
<dbReference type="Pfam" id="PF00072">
    <property type="entry name" value="Response_reg"/>
    <property type="match status" value="1"/>
</dbReference>
<gene>
    <name evidence="8" type="ORF">G4Y79_09895</name>
</gene>
<evidence type="ECO:0000256" key="3">
    <source>
        <dbReference type="ARBA" id="ARBA00023015"/>
    </source>
</evidence>
<evidence type="ECO:0000313" key="8">
    <source>
        <dbReference type="EMBL" id="QPC84666.1"/>
    </source>
</evidence>
<dbReference type="RefSeq" id="WP_195172729.1">
    <property type="nucleotide sequence ID" value="NZ_CP062983.1"/>
</dbReference>
<evidence type="ECO:0000259" key="7">
    <source>
        <dbReference type="PROSITE" id="PS50110"/>
    </source>
</evidence>
<keyword evidence="5" id="KW-0804">Transcription</keyword>
<evidence type="ECO:0000256" key="6">
    <source>
        <dbReference type="PROSITE-ProRule" id="PRU00169"/>
    </source>
</evidence>
<dbReference type="SUPFAM" id="SSF52172">
    <property type="entry name" value="CheY-like"/>
    <property type="match status" value="1"/>
</dbReference>
<dbReference type="InterPro" id="IPR039420">
    <property type="entry name" value="WalR-like"/>
</dbReference>
<keyword evidence="9" id="KW-1185">Reference proteome</keyword>
<feature type="domain" description="Response regulatory" evidence="7">
    <location>
        <begin position="8"/>
        <end position="123"/>
    </location>
</feature>
<dbReference type="PANTHER" id="PTHR48111">
    <property type="entry name" value="REGULATOR OF RPOS"/>
    <property type="match status" value="1"/>
</dbReference>
<keyword evidence="2" id="KW-0902">Two-component regulatory system</keyword>
<evidence type="ECO:0000256" key="2">
    <source>
        <dbReference type="ARBA" id="ARBA00023012"/>
    </source>
</evidence>
<evidence type="ECO:0000313" key="9">
    <source>
        <dbReference type="Proteomes" id="UP000594468"/>
    </source>
</evidence>
<evidence type="ECO:0000256" key="1">
    <source>
        <dbReference type="ARBA" id="ARBA00022553"/>
    </source>
</evidence>
<sequence length="301" mass="33385">MKQRKNERILIVAKDEILRDQLSDTLTEAGGYATVEAVNFEEALSEILLTDFDLVITEAELPDLSGMDLLAVVGGLRPNARVIVIDDDLSARSAVAVFRLGAVDYLYKPLNMTFVLMQIERQLEIKRALNGHQQVEEAPNNEHLARDRAKRLDPRTRPVALVLSRNQFKRINVELNRLLGHVKAGFVGLIDSEGNMVGAAGTLDDYDLQILTQALSIDHSAQQSLASLLEETKFHSTYFEGDLNGVYIIEFGGPYTVSLAVICNADVKAGMVWLYSKRTAAIIDEILQGIPQPRNLPTVEE</sequence>
<dbReference type="PROSITE" id="PS50110">
    <property type="entry name" value="RESPONSE_REGULATORY"/>
    <property type="match status" value="1"/>
</dbReference>
<dbReference type="GO" id="GO:0005829">
    <property type="term" value="C:cytosol"/>
    <property type="evidence" value="ECO:0007669"/>
    <property type="project" value="TreeGrafter"/>
</dbReference>
<dbReference type="GO" id="GO:0006355">
    <property type="term" value="P:regulation of DNA-templated transcription"/>
    <property type="evidence" value="ECO:0007669"/>
    <property type="project" value="TreeGrafter"/>
</dbReference>
<dbReference type="KEGG" id="pmet:G4Y79_09895"/>
<name>A0A7S8ECZ0_9CHLR</name>
<dbReference type="AlphaFoldDB" id="A0A7S8ECZ0"/>
<proteinExistence type="predicted"/>
<evidence type="ECO:0000256" key="4">
    <source>
        <dbReference type="ARBA" id="ARBA00023125"/>
    </source>
</evidence>
<keyword evidence="1" id="KW-0597">Phosphoprotein</keyword>